<evidence type="ECO:0000259" key="2">
    <source>
        <dbReference type="Pfam" id="PF00144"/>
    </source>
</evidence>
<feature type="chain" id="PRO_5046753060" evidence="1">
    <location>
        <begin position="23"/>
        <end position="339"/>
    </location>
</feature>
<dbReference type="PANTHER" id="PTHR46825:SF7">
    <property type="entry name" value="D-ALANYL-D-ALANINE CARBOXYPEPTIDASE"/>
    <property type="match status" value="1"/>
</dbReference>
<evidence type="ECO:0000313" key="3">
    <source>
        <dbReference type="EMBL" id="MFC5228330.1"/>
    </source>
</evidence>
<name>A0ABW0DHW5_STRFI</name>
<accession>A0ABW0DHW5</accession>
<comment type="caution">
    <text evidence="3">The sequence shown here is derived from an EMBL/GenBank/DDBJ whole genome shotgun (WGS) entry which is preliminary data.</text>
</comment>
<dbReference type="Proteomes" id="UP001596156">
    <property type="component" value="Unassembled WGS sequence"/>
</dbReference>
<dbReference type="EMBL" id="JBHSKL010000039">
    <property type="protein sequence ID" value="MFC5228330.1"/>
    <property type="molecule type" value="Genomic_DNA"/>
</dbReference>
<feature type="domain" description="Beta-lactamase-related" evidence="2">
    <location>
        <begin position="14"/>
        <end position="321"/>
    </location>
</feature>
<keyword evidence="1" id="KW-0732">Signal</keyword>
<dbReference type="Pfam" id="PF00144">
    <property type="entry name" value="Beta-lactamase"/>
    <property type="match status" value="1"/>
</dbReference>
<dbReference type="InterPro" id="IPR001466">
    <property type="entry name" value="Beta-lactam-related"/>
</dbReference>
<reference evidence="4" key="1">
    <citation type="journal article" date="2019" name="Int. J. Syst. Evol. Microbiol.">
        <title>The Global Catalogue of Microorganisms (GCM) 10K type strain sequencing project: providing services to taxonomists for standard genome sequencing and annotation.</title>
        <authorList>
            <consortium name="The Broad Institute Genomics Platform"/>
            <consortium name="The Broad Institute Genome Sequencing Center for Infectious Disease"/>
            <person name="Wu L."/>
            <person name="Ma J."/>
        </authorList>
    </citation>
    <scope>NUCLEOTIDE SEQUENCE [LARGE SCALE GENOMIC DNA]</scope>
    <source>
        <strain evidence="4">CCM 8479</strain>
    </source>
</reference>
<sequence>MNSRLISGALAGLVRAAPGATAVTLAVLHDGEARVWCRGTESHGGPPVTEATTYEIGSVTKTFTALLLADLAAQGHVGLDDPVDAHLFAAHRPRVRSGNPITLLHLATHTSGLRHLPPGLIMRALPTWFTDPYAAFREEHFTRALRRTRVRRCPGTRLAYSNYGMALLGRALCESTGIDYSTLLAERVCRPLGLTATHCGPPPTGQATGHRASRPVPPLTLPALPAAGAIRSTGQDLLRYLHAHLQPQATPLAAALREVQKPRLRSRRNGDHLCLAWRLRHVGGTPFLFHSGTTRGFTTFTGYVPETGTALAALANTGPRRRNHFVQSAYTTLKDLVHR</sequence>
<organism evidence="3 4">
    <name type="scientific">Streptomyces fimbriatus</name>
    <dbReference type="NCBI Taxonomy" id="68197"/>
    <lineage>
        <taxon>Bacteria</taxon>
        <taxon>Bacillati</taxon>
        <taxon>Actinomycetota</taxon>
        <taxon>Actinomycetes</taxon>
        <taxon>Kitasatosporales</taxon>
        <taxon>Streptomycetaceae</taxon>
        <taxon>Streptomyces</taxon>
    </lineage>
</organism>
<keyword evidence="4" id="KW-1185">Reference proteome</keyword>
<protein>
    <submittedName>
        <fullName evidence="3">Serine hydrolase domain-containing protein</fullName>
        <ecNumber evidence="3">3.-.-.-</ecNumber>
    </submittedName>
</protein>
<feature type="signal peptide" evidence="1">
    <location>
        <begin position="1"/>
        <end position="22"/>
    </location>
</feature>
<dbReference type="EC" id="3.-.-.-" evidence="3"/>
<proteinExistence type="predicted"/>
<dbReference type="RefSeq" id="WP_344642741.1">
    <property type="nucleotide sequence ID" value="NZ_BAAASS010000002.1"/>
</dbReference>
<gene>
    <name evidence="3" type="ORF">ACFPN6_27915</name>
</gene>
<dbReference type="SUPFAM" id="SSF56601">
    <property type="entry name" value="beta-lactamase/transpeptidase-like"/>
    <property type="match status" value="1"/>
</dbReference>
<dbReference type="GO" id="GO:0016787">
    <property type="term" value="F:hydrolase activity"/>
    <property type="evidence" value="ECO:0007669"/>
    <property type="project" value="UniProtKB-KW"/>
</dbReference>
<dbReference type="PANTHER" id="PTHR46825">
    <property type="entry name" value="D-ALANYL-D-ALANINE-CARBOXYPEPTIDASE/ENDOPEPTIDASE AMPH"/>
    <property type="match status" value="1"/>
</dbReference>
<evidence type="ECO:0000256" key="1">
    <source>
        <dbReference type="SAM" id="SignalP"/>
    </source>
</evidence>
<keyword evidence="3" id="KW-0378">Hydrolase</keyword>
<dbReference type="InterPro" id="IPR050491">
    <property type="entry name" value="AmpC-like"/>
</dbReference>
<dbReference type="InterPro" id="IPR012338">
    <property type="entry name" value="Beta-lactam/transpept-like"/>
</dbReference>
<dbReference type="Gene3D" id="3.40.710.10">
    <property type="entry name" value="DD-peptidase/beta-lactamase superfamily"/>
    <property type="match status" value="1"/>
</dbReference>
<evidence type="ECO:0000313" key="4">
    <source>
        <dbReference type="Proteomes" id="UP001596156"/>
    </source>
</evidence>